<keyword evidence="8" id="KW-0902">Two-component regulatory system</keyword>
<evidence type="ECO:0000256" key="8">
    <source>
        <dbReference type="ARBA" id="ARBA00023012"/>
    </source>
</evidence>
<evidence type="ECO:0000313" key="13">
    <source>
        <dbReference type="EMBL" id="SEM17172.1"/>
    </source>
</evidence>
<dbReference type="Gene3D" id="3.30.565.10">
    <property type="entry name" value="Histidine kinase-like ATPase, C-terminal domain"/>
    <property type="match status" value="1"/>
</dbReference>
<keyword evidence="3" id="KW-0597">Phosphoprotein</keyword>
<keyword evidence="5" id="KW-0547">Nucleotide-binding</keyword>
<feature type="coiled-coil region" evidence="10">
    <location>
        <begin position="398"/>
        <end position="466"/>
    </location>
</feature>
<dbReference type="Pfam" id="PF02518">
    <property type="entry name" value="HATPase_c"/>
    <property type="match status" value="1"/>
</dbReference>
<dbReference type="Gene3D" id="1.20.5.1930">
    <property type="match status" value="1"/>
</dbReference>
<feature type="domain" description="Histidine kinase" evidence="12">
    <location>
        <begin position="540"/>
        <end position="729"/>
    </location>
</feature>
<dbReference type="EC" id="2.7.13.3" evidence="2"/>
<dbReference type="GO" id="GO:0000155">
    <property type="term" value="F:phosphorelay sensor kinase activity"/>
    <property type="evidence" value="ECO:0007669"/>
    <property type="project" value="InterPro"/>
</dbReference>
<keyword evidence="7" id="KW-0067">ATP-binding</keyword>
<dbReference type="RefSeq" id="WP_091412227.1">
    <property type="nucleotide sequence ID" value="NZ_FOAB01000010.1"/>
</dbReference>
<dbReference type="PANTHER" id="PTHR24421">
    <property type="entry name" value="NITRATE/NITRITE SENSOR PROTEIN NARX-RELATED"/>
    <property type="match status" value="1"/>
</dbReference>
<feature type="transmembrane region" description="Helical" evidence="11">
    <location>
        <begin position="474"/>
        <end position="494"/>
    </location>
</feature>
<name>A0A1H7W6D8_AQUAM</name>
<dbReference type="CDD" id="cd16917">
    <property type="entry name" value="HATPase_UhpB-NarQ-NarX-like"/>
    <property type="match status" value="1"/>
</dbReference>
<dbReference type="Pfam" id="PF07730">
    <property type="entry name" value="HisKA_3"/>
    <property type="match status" value="1"/>
</dbReference>
<dbReference type="PROSITE" id="PS50109">
    <property type="entry name" value="HIS_KIN"/>
    <property type="match status" value="1"/>
</dbReference>
<dbReference type="Gene3D" id="1.25.40.10">
    <property type="entry name" value="Tetratricopeptide repeat domain"/>
    <property type="match status" value="2"/>
</dbReference>
<comment type="catalytic activity">
    <reaction evidence="1">
        <text>ATP + protein L-histidine = ADP + protein N-phospho-L-histidine.</text>
        <dbReference type="EC" id="2.7.13.3"/>
    </reaction>
</comment>
<sequence>MKLVNYHILSYLKNSITLVLLLFSLSILGQIDGRNISISKKRLNSYSDERKYLDEAYKLLGTEKEIDAYNTSHRLLKKTRHKKNKIYANIIIGIYHNDRNLADSALFYGKNIIKLLGKQKDSLSMLNLSSAYNIIANAYGDKSLLEESKKWQLKGIEIARKYNSKEIYYRKIHNLASIYIRLKNYDYAIELLESCLEFKKNEKFTFTVYISLATAYSYSNNYELALSYLKKTLEYFKNDNGSRNQVVILQNIGAQYHLLKNYKEALAYYNKALILGKKKKYHRPTLDAMNNIGLVFQDKGKYEEAKKAYQESLLFSEELGFLDKQITIYNHLEETSKAQENYKDAYLFYKKKNKIKDSVRELQKDSEVRELEVKFNTLQKEKEIKFLQVENTNRSLELANREEAIRNLKLEQEIEKKENEIVRKENENKLLSFQNETEKTLKDNIILKKNQELNDAQLKIQQDETAKQKVFKNIILYSFLILLVPVIGLLVTYYQKIRVQSELNQKQKEINETKISSLLKDQELKVIKASVEGQDKERKRIAQELHDSIGGNLAAIKLQLNNSDQKNQSTLKAVNTQIDDTYELVRDLSHNLIPKKFSKNNFSDVLEEYFSNIGGASNLKTGFSVYPRRRVDLLEETLQVETFKIIQELVTNSIKHAKASSISLQINLLDNELNILFEDDGVGFDVNKNTEGIGFRNIRSRLDKIDGTIDIDSRIKRGTIINIAITSLTTTTDEVQPNYS</sequence>
<dbReference type="GO" id="GO:0046983">
    <property type="term" value="F:protein dimerization activity"/>
    <property type="evidence" value="ECO:0007669"/>
    <property type="project" value="InterPro"/>
</dbReference>
<gene>
    <name evidence="13" type="ORF">SAMN04487910_4312</name>
</gene>
<dbReference type="OrthoDB" id="9778366at2"/>
<dbReference type="SMART" id="SM00028">
    <property type="entry name" value="TPR"/>
    <property type="match status" value="5"/>
</dbReference>
<dbReference type="InterPro" id="IPR003594">
    <property type="entry name" value="HATPase_dom"/>
</dbReference>
<dbReference type="InterPro" id="IPR050482">
    <property type="entry name" value="Sensor_HK_TwoCompSys"/>
</dbReference>
<feature type="repeat" description="TPR" evidence="9">
    <location>
        <begin position="286"/>
        <end position="319"/>
    </location>
</feature>
<organism evidence="13 14">
    <name type="scientific">Aquimarina amphilecti</name>
    <dbReference type="NCBI Taxonomy" id="1038014"/>
    <lineage>
        <taxon>Bacteria</taxon>
        <taxon>Pseudomonadati</taxon>
        <taxon>Bacteroidota</taxon>
        <taxon>Flavobacteriia</taxon>
        <taxon>Flavobacteriales</taxon>
        <taxon>Flavobacteriaceae</taxon>
        <taxon>Aquimarina</taxon>
    </lineage>
</organism>
<dbReference type="InterPro" id="IPR005467">
    <property type="entry name" value="His_kinase_dom"/>
</dbReference>
<keyword evidence="9" id="KW-0802">TPR repeat</keyword>
<evidence type="ECO:0000256" key="3">
    <source>
        <dbReference type="ARBA" id="ARBA00022553"/>
    </source>
</evidence>
<evidence type="ECO:0000256" key="1">
    <source>
        <dbReference type="ARBA" id="ARBA00000085"/>
    </source>
</evidence>
<keyword evidence="11" id="KW-0472">Membrane</keyword>
<evidence type="ECO:0000256" key="10">
    <source>
        <dbReference type="SAM" id="Coils"/>
    </source>
</evidence>
<dbReference type="Proteomes" id="UP000198521">
    <property type="component" value="Unassembled WGS sequence"/>
</dbReference>
<dbReference type="PROSITE" id="PS50005">
    <property type="entry name" value="TPR"/>
    <property type="match status" value="4"/>
</dbReference>
<keyword evidence="11" id="KW-0812">Transmembrane</keyword>
<protein>
    <recommendedName>
        <fullName evidence="2">histidine kinase</fullName>
        <ecNumber evidence="2">2.7.13.3</ecNumber>
    </recommendedName>
</protein>
<dbReference type="Pfam" id="PF13424">
    <property type="entry name" value="TPR_12"/>
    <property type="match status" value="2"/>
</dbReference>
<feature type="repeat" description="TPR" evidence="9">
    <location>
        <begin position="246"/>
        <end position="279"/>
    </location>
</feature>
<evidence type="ECO:0000256" key="5">
    <source>
        <dbReference type="ARBA" id="ARBA00022741"/>
    </source>
</evidence>
<reference evidence="13 14" key="1">
    <citation type="submission" date="2016-10" db="EMBL/GenBank/DDBJ databases">
        <authorList>
            <person name="de Groot N.N."/>
        </authorList>
    </citation>
    <scope>NUCLEOTIDE SEQUENCE [LARGE SCALE GENOMIC DNA]</scope>
    <source>
        <strain evidence="13 14">DSM 25232</strain>
    </source>
</reference>
<evidence type="ECO:0000313" key="14">
    <source>
        <dbReference type="Proteomes" id="UP000198521"/>
    </source>
</evidence>
<evidence type="ECO:0000256" key="6">
    <source>
        <dbReference type="ARBA" id="ARBA00022777"/>
    </source>
</evidence>
<dbReference type="AlphaFoldDB" id="A0A1H7W6D8"/>
<dbReference type="SUPFAM" id="SSF48452">
    <property type="entry name" value="TPR-like"/>
    <property type="match status" value="1"/>
</dbReference>
<evidence type="ECO:0000256" key="11">
    <source>
        <dbReference type="SAM" id="Phobius"/>
    </source>
</evidence>
<keyword evidence="10" id="KW-0175">Coiled coil</keyword>
<dbReference type="InterPro" id="IPR019734">
    <property type="entry name" value="TPR_rpt"/>
</dbReference>
<dbReference type="GO" id="GO:0016020">
    <property type="term" value="C:membrane"/>
    <property type="evidence" value="ECO:0007669"/>
    <property type="project" value="InterPro"/>
</dbReference>
<feature type="repeat" description="TPR" evidence="9">
    <location>
        <begin position="169"/>
        <end position="202"/>
    </location>
</feature>
<dbReference type="SUPFAM" id="SSF55874">
    <property type="entry name" value="ATPase domain of HSP90 chaperone/DNA topoisomerase II/histidine kinase"/>
    <property type="match status" value="1"/>
</dbReference>
<dbReference type="Pfam" id="PF13181">
    <property type="entry name" value="TPR_8"/>
    <property type="match status" value="1"/>
</dbReference>
<keyword evidence="11" id="KW-1133">Transmembrane helix</keyword>
<evidence type="ECO:0000256" key="4">
    <source>
        <dbReference type="ARBA" id="ARBA00022679"/>
    </source>
</evidence>
<keyword evidence="14" id="KW-1185">Reference proteome</keyword>
<dbReference type="GO" id="GO:0005524">
    <property type="term" value="F:ATP binding"/>
    <property type="evidence" value="ECO:0007669"/>
    <property type="project" value="UniProtKB-KW"/>
</dbReference>
<proteinExistence type="predicted"/>
<dbReference type="STRING" id="1038014.SAMN04487910_4312"/>
<evidence type="ECO:0000256" key="9">
    <source>
        <dbReference type="PROSITE-ProRule" id="PRU00339"/>
    </source>
</evidence>
<keyword evidence="4" id="KW-0808">Transferase</keyword>
<dbReference type="InterPro" id="IPR011712">
    <property type="entry name" value="Sig_transdc_His_kin_sub3_dim/P"/>
</dbReference>
<evidence type="ECO:0000256" key="2">
    <source>
        <dbReference type="ARBA" id="ARBA00012438"/>
    </source>
</evidence>
<keyword evidence="6 13" id="KW-0418">Kinase</keyword>
<feature type="repeat" description="TPR" evidence="9">
    <location>
        <begin position="206"/>
        <end position="239"/>
    </location>
</feature>
<dbReference type="InterPro" id="IPR011990">
    <property type="entry name" value="TPR-like_helical_dom_sf"/>
</dbReference>
<accession>A0A1H7W6D8</accession>
<dbReference type="InterPro" id="IPR036890">
    <property type="entry name" value="HATPase_C_sf"/>
</dbReference>
<dbReference type="EMBL" id="FOAB01000010">
    <property type="protein sequence ID" value="SEM17172.1"/>
    <property type="molecule type" value="Genomic_DNA"/>
</dbReference>
<evidence type="ECO:0000256" key="7">
    <source>
        <dbReference type="ARBA" id="ARBA00022840"/>
    </source>
</evidence>
<evidence type="ECO:0000259" key="12">
    <source>
        <dbReference type="PROSITE" id="PS50109"/>
    </source>
</evidence>
<dbReference type="PANTHER" id="PTHR24421:SF10">
    <property type="entry name" value="NITRATE_NITRITE SENSOR PROTEIN NARQ"/>
    <property type="match status" value="1"/>
</dbReference>